<feature type="chain" id="PRO_5045266583" evidence="17">
    <location>
        <begin position="38"/>
        <end position="808"/>
    </location>
</feature>
<evidence type="ECO:0000256" key="7">
    <source>
        <dbReference type="ARBA" id="ARBA00022729"/>
    </source>
</evidence>
<dbReference type="EMBL" id="SHKM01000001">
    <property type="protein sequence ID" value="RZT90177.1"/>
    <property type="molecule type" value="Genomic_DNA"/>
</dbReference>
<keyword evidence="12 19" id="KW-0675">Receptor</keyword>
<evidence type="ECO:0000256" key="12">
    <source>
        <dbReference type="ARBA" id="ARBA00023170"/>
    </source>
</evidence>
<dbReference type="Gene3D" id="3.55.50.30">
    <property type="match status" value="1"/>
</dbReference>
<comment type="similarity">
    <text evidence="2 14 16">Belongs to the TonB-dependent receptor family.</text>
</comment>
<dbReference type="Pfam" id="PF00593">
    <property type="entry name" value="TonB_dep_Rec_b-barrel"/>
    <property type="match status" value="1"/>
</dbReference>
<evidence type="ECO:0000256" key="16">
    <source>
        <dbReference type="RuleBase" id="RU003357"/>
    </source>
</evidence>
<keyword evidence="4 14" id="KW-1134">Transmembrane beta strand</keyword>
<evidence type="ECO:0000256" key="1">
    <source>
        <dbReference type="ARBA" id="ARBA00004571"/>
    </source>
</evidence>
<protein>
    <submittedName>
        <fullName evidence="19">Iron complex outermembrane receptor protein</fullName>
    </submittedName>
</protein>
<keyword evidence="11 14" id="KW-0472">Membrane</keyword>
<keyword evidence="6 14" id="KW-0812">Transmembrane</keyword>
<dbReference type="SMART" id="SM00965">
    <property type="entry name" value="STN"/>
    <property type="match status" value="1"/>
</dbReference>
<dbReference type="InterPro" id="IPR006311">
    <property type="entry name" value="TAT_signal"/>
</dbReference>
<evidence type="ECO:0000256" key="10">
    <source>
        <dbReference type="ARBA" id="ARBA00023077"/>
    </source>
</evidence>
<evidence type="ECO:0000256" key="5">
    <source>
        <dbReference type="ARBA" id="ARBA00022496"/>
    </source>
</evidence>
<dbReference type="PANTHER" id="PTHR32552:SF82">
    <property type="entry name" value="FCUA PROTEIN"/>
    <property type="match status" value="1"/>
</dbReference>
<dbReference type="CDD" id="cd01347">
    <property type="entry name" value="ligand_gated_channel"/>
    <property type="match status" value="1"/>
</dbReference>
<name>A0ABY0ISY0_9RHOO</name>
<dbReference type="InterPro" id="IPR012910">
    <property type="entry name" value="Plug_dom"/>
</dbReference>
<dbReference type="RefSeq" id="WP_130458713.1">
    <property type="nucleotide sequence ID" value="NZ_SHKM01000001.1"/>
</dbReference>
<keyword evidence="8" id="KW-0408">Iron</keyword>
<evidence type="ECO:0000256" key="2">
    <source>
        <dbReference type="ARBA" id="ARBA00009810"/>
    </source>
</evidence>
<evidence type="ECO:0000313" key="20">
    <source>
        <dbReference type="Proteomes" id="UP000292136"/>
    </source>
</evidence>
<dbReference type="InterPro" id="IPR010917">
    <property type="entry name" value="TonB_rcpt_CS"/>
</dbReference>
<comment type="subcellular location">
    <subcellularLocation>
        <location evidence="1 14">Cell outer membrane</location>
        <topology evidence="1 14">Multi-pass membrane protein</topology>
    </subcellularLocation>
</comment>
<reference evidence="19 20" key="1">
    <citation type="submission" date="2019-02" db="EMBL/GenBank/DDBJ databases">
        <title>Genomic Encyclopedia of Type Strains, Phase IV (KMG-IV): sequencing the most valuable type-strain genomes for metagenomic binning, comparative biology and taxonomic classification.</title>
        <authorList>
            <person name="Goeker M."/>
        </authorList>
    </citation>
    <scope>NUCLEOTIDE SEQUENCE [LARGE SCALE GENOMIC DNA]</scope>
    <source>
        <strain evidence="19 20">DSM 21223</strain>
    </source>
</reference>
<evidence type="ECO:0000256" key="8">
    <source>
        <dbReference type="ARBA" id="ARBA00023004"/>
    </source>
</evidence>
<keyword evidence="9" id="KW-0406">Ion transport</keyword>
<dbReference type="InterPro" id="IPR036942">
    <property type="entry name" value="Beta-barrel_TonB_sf"/>
</dbReference>
<gene>
    <name evidence="19" type="ORF">EV678_0988</name>
</gene>
<dbReference type="SUPFAM" id="SSF56935">
    <property type="entry name" value="Porins"/>
    <property type="match status" value="1"/>
</dbReference>
<dbReference type="Pfam" id="PF07660">
    <property type="entry name" value="STN"/>
    <property type="match status" value="1"/>
</dbReference>
<evidence type="ECO:0000256" key="6">
    <source>
        <dbReference type="ARBA" id="ARBA00022692"/>
    </source>
</evidence>
<keyword evidence="5" id="KW-0410">Iron transport</keyword>
<feature type="domain" description="Secretin/TonB short N-terminal" evidence="18">
    <location>
        <begin position="62"/>
        <end position="113"/>
    </location>
</feature>
<evidence type="ECO:0000256" key="15">
    <source>
        <dbReference type="PROSITE-ProRule" id="PRU10144"/>
    </source>
</evidence>
<dbReference type="Pfam" id="PF07715">
    <property type="entry name" value="Plug"/>
    <property type="match status" value="1"/>
</dbReference>
<dbReference type="NCBIfam" id="TIGR01783">
    <property type="entry name" value="TonB-siderophor"/>
    <property type="match status" value="1"/>
</dbReference>
<evidence type="ECO:0000256" key="11">
    <source>
        <dbReference type="ARBA" id="ARBA00023136"/>
    </source>
</evidence>
<organism evidence="19 20">
    <name type="scientific">Azospira oryzae</name>
    <dbReference type="NCBI Taxonomy" id="146939"/>
    <lineage>
        <taxon>Bacteria</taxon>
        <taxon>Pseudomonadati</taxon>
        <taxon>Pseudomonadota</taxon>
        <taxon>Betaproteobacteria</taxon>
        <taxon>Rhodocyclales</taxon>
        <taxon>Rhodocyclaceae</taxon>
        <taxon>Azospira</taxon>
    </lineage>
</organism>
<evidence type="ECO:0000256" key="9">
    <source>
        <dbReference type="ARBA" id="ARBA00023065"/>
    </source>
</evidence>
<dbReference type="PROSITE" id="PS01156">
    <property type="entry name" value="TONB_DEPENDENT_REC_2"/>
    <property type="match status" value="1"/>
</dbReference>
<keyword evidence="3 14" id="KW-0813">Transport</keyword>
<dbReference type="PROSITE" id="PS52016">
    <property type="entry name" value="TONB_DEPENDENT_REC_3"/>
    <property type="match status" value="1"/>
</dbReference>
<dbReference type="Proteomes" id="UP000292136">
    <property type="component" value="Unassembled WGS sequence"/>
</dbReference>
<dbReference type="Gene3D" id="2.170.130.10">
    <property type="entry name" value="TonB-dependent receptor, plug domain"/>
    <property type="match status" value="1"/>
</dbReference>
<keyword evidence="13 14" id="KW-0998">Cell outer membrane</keyword>
<evidence type="ECO:0000259" key="18">
    <source>
        <dbReference type="SMART" id="SM00965"/>
    </source>
</evidence>
<keyword evidence="7 17" id="KW-0732">Signal</keyword>
<evidence type="ECO:0000256" key="3">
    <source>
        <dbReference type="ARBA" id="ARBA00022448"/>
    </source>
</evidence>
<comment type="caution">
    <text evidence="19">The sequence shown here is derived from an EMBL/GenBank/DDBJ whole genome shotgun (WGS) entry which is preliminary data.</text>
</comment>
<dbReference type="PANTHER" id="PTHR32552">
    <property type="entry name" value="FERRICHROME IRON RECEPTOR-RELATED"/>
    <property type="match status" value="1"/>
</dbReference>
<dbReference type="PROSITE" id="PS51318">
    <property type="entry name" value="TAT"/>
    <property type="match status" value="1"/>
</dbReference>
<evidence type="ECO:0000256" key="4">
    <source>
        <dbReference type="ARBA" id="ARBA00022452"/>
    </source>
</evidence>
<evidence type="ECO:0000256" key="13">
    <source>
        <dbReference type="ARBA" id="ARBA00023237"/>
    </source>
</evidence>
<evidence type="ECO:0000256" key="14">
    <source>
        <dbReference type="PROSITE-ProRule" id="PRU01360"/>
    </source>
</evidence>
<dbReference type="InterPro" id="IPR039426">
    <property type="entry name" value="TonB-dep_rcpt-like"/>
</dbReference>
<evidence type="ECO:0000313" key="19">
    <source>
        <dbReference type="EMBL" id="RZT90177.1"/>
    </source>
</evidence>
<sequence length="808" mass="84719">MSFAQPSRRPLVLALQLAFVAAPLLTPALMPAAQAQAAARSYSIAAGTLSRVLSQFAAEAGVLLSVDAALTEGKQSSGLQGSYGVAQGLERILAGSGLEAVPQNSGGYTLRRLPAGSGKEAALATVAVTANSAGQPGQQPKPYAGGQMARGSRVGLLGDLDMMDTPFATAAYTSQLMQDQAAKSVADVVANDPAVRVYRGYGNYAEAYTVRGLPLYADDLGFNGLYGLLPRQYVAVEMLERVEVFRGANAFLNGMASGNSGMGGSINLVPKRAGELPVTQVTGTLHGDSLFGGHVDIGRRFGPDQSVGVRVNALSRDGEGSIDREKRSLDMLAVGLDFRGDKLRLSADFGYQKSKIRQGRPNVQVAAGVAVPTAPDASRNFAPSWSYSDTEDTFAAVRGEYDLNQDWTAYAAYGVRYNKELGIYATPTVNSSNGNATLSRFEVPHEEDVSTGEAGLRGKFVTGGVSHRVSLSASRTNLVGRNAWAMSWPAQNTNIYNPADLAKPGLAFFGGDLNNPQRTADTRLSSIAVADTLGFLQDKVLLTLGARQQKALVGNYAYGSGVQSSVYDVSVTTPSAGLVVKAADNLSLYANYIEGLLQGGVAPTGTANQGQALAPFRSKQKEVGAKADFGRIAASAALFEVNQLSAATNPGTNVYEVSGEQVNRGLELSLFGEASRNLRLIGGITVMDAKLEQAASAANVGKQAIGVARFLANLSGEYDVPGVPGLAVVGRMVHTGKQYLDTANTQEVPAWTRFDAGVRYGFQAGSQAVVLRANIENLADKNYWASATGGYLTLGAPRTLTLSATVDF</sequence>
<feature type="signal peptide" evidence="17">
    <location>
        <begin position="1"/>
        <end position="37"/>
    </location>
</feature>
<keyword evidence="20" id="KW-1185">Reference proteome</keyword>
<dbReference type="InterPro" id="IPR000531">
    <property type="entry name" value="Beta-barrel_TonB"/>
</dbReference>
<dbReference type="InterPro" id="IPR037066">
    <property type="entry name" value="Plug_dom_sf"/>
</dbReference>
<accession>A0ABY0ISY0</accession>
<keyword evidence="10 16" id="KW-0798">TonB box</keyword>
<feature type="short sequence motif" description="TonB C-terminal box" evidence="15">
    <location>
        <begin position="791"/>
        <end position="808"/>
    </location>
</feature>
<dbReference type="InterPro" id="IPR010105">
    <property type="entry name" value="TonB_sidphr_rcpt"/>
</dbReference>
<evidence type="ECO:0000256" key="17">
    <source>
        <dbReference type="SAM" id="SignalP"/>
    </source>
</evidence>
<dbReference type="Gene3D" id="2.40.170.20">
    <property type="entry name" value="TonB-dependent receptor, beta-barrel domain"/>
    <property type="match status" value="1"/>
</dbReference>
<proteinExistence type="inferred from homology"/>
<dbReference type="InterPro" id="IPR011662">
    <property type="entry name" value="Secretin/TonB_short_N"/>
</dbReference>